<dbReference type="AlphaFoldDB" id="A0A0F3NGK4"/>
<evidence type="ECO:0000256" key="2">
    <source>
        <dbReference type="ARBA" id="ARBA00006490"/>
    </source>
</evidence>
<dbReference type="InterPro" id="IPR036390">
    <property type="entry name" value="WH_DNA-bd_sf"/>
</dbReference>
<evidence type="ECO:0000313" key="10">
    <source>
        <dbReference type="EMBL" id="KJV66029.1"/>
    </source>
</evidence>
<dbReference type="Proteomes" id="UP000033546">
    <property type="component" value="Unassembled WGS sequence"/>
</dbReference>
<dbReference type="PROSITE" id="PS00595">
    <property type="entry name" value="AA_TRANSFER_CLASS_5"/>
    <property type="match status" value="1"/>
</dbReference>
<dbReference type="RefSeq" id="WP_045804600.1">
    <property type="nucleotide sequence ID" value="NZ_LANU01000001.1"/>
</dbReference>
<comment type="similarity">
    <text evidence="2">Belongs to the class-V pyridoxal-phosphate-dependent aminotransferase family. NifS/IscS subfamily.</text>
</comment>
<dbReference type="Gene3D" id="3.90.1150.10">
    <property type="entry name" value="Aspartate Aminotransferase, domain 1"/>
    <property type="match status" value="1"/>
</dbReference>
<keyword evidence="5" id="KW-0663">Pyridoxal phosphate</keyword>
<dbReference type="Gene3D" id="3.40.640.10">
    <property type="entry name" value="Type I PLP-dependent aspartate aminotransferase-like (Major domain)"/>
    <property type="match status" value="1"/>
</dbReference>
<dbReference type="Gene3D" id="1.10.10.10">
    <property type="entry name" value="Winged helix-like DNA-binding domain superfamily/Winged helix DNA-binding domain"/>
    <property type="match status" value="1"/>
</dbReference>
<keyword evidence="7" id="KW-0411">Iron-sulfur</keyword>
<comment type="caution">
    <text evidence="10">The sequence shown here is derived from an EMBL/GenBank/DDBJ whole genome shotgun (WGS) entry which is preliminary data.</text>
</comment>
<dbReference type="EC" id="2.8.1.7" evidence="3"/>
<evidence type="ECO:0000256" key="8">
    <source>
        <dbReference type="ARBA" id="ARBA00050776"/>
    </source>
</evidence>
<comment type="cofactor">
    <cofactor evidence="1">
        <name>pyridoxal 5'-phosphate</name>
        <dbReference type="ChEBI" id="CHEBI:597326"/>
    </cofactor>
</comment>
<keyword evidence="6" id="KW-0408">Iron</keyword>
<dbReference type="SUPFAM" id="SSF46785">
    <property type="entry name" value="Winged helix' DNA-binding domain"/>
    <property type="match status" value="1"/>
</dbReference>
<evidence type="ECO:0000256" key="1">
    <source>
        <dbReference type="ARBA" id="ARBA00001933"/>
    </source>
</evidence>
<dbReference type="InterPro" id="IPR015422">
    <property type="entry name" value="PyrdxlP-dep_Trfase_small"/>
</dbReference>
<dbReference type="InterPro" id="IPR036388">
    <property type="entry name" value="WH-like_DNA-bd_sf"/>
</dbReference>
<proteinExistence type="inferred from homology"/>
<dbReference type="SUPFAM" id="SSF53383">
    <property type="entry name" value="PLP-dependent transferases"/>
    <property type="match status" value="1"/>
</dbReference>
<dbReference type="InterPro" id="IPR000192">
    <property type="entry name" value="Aminotrans_V_dom"/>
</dbReference>
<evidence type="ECO:0000256" key="7">
    <source>
        <dbReference type="ARBA" id="ARBA00023014"/>
    </source>
</evidence>
<reference evidence="10 11" key="1">
    <citation type="submission" date="2015-02" db="EMBL/GenBank/DDBJ databases">
        <title>Genome Sequencing of Rickettsiales.</title>
        <authorList>
            <person name="Daugherty S.C."/>
            <person name="Su Q."/>
            <person name="Abolude K."/>
            <person name="Beier-Sexton M."/>
            <person name="Carlyon J.A."/>
            <person name="Carter R."/>
            <person name="Day N.P."/>
            <person name="Dumler S.J."/>
            <person name="Dyachenko V."/>
            <person name="Godinez A."/>
            <person name="Kurtti T.J."/>
            <person name="Lichay M."/>
            <person name="Mullins K.E."/>
            <person name="Ott S."/>
            <person name="Pappas-Brown V."/>
            <person name="Paris D.H."/>
            <person name="Patel P."/>
            <person name="Richards A.L."/>
            <person name="Sadzewicz L."/>
            <person name="Sears K."/>
            <person name="Seidman D."/>
            <person name="Sengamalay N."/>
            <person name="Stenos J."/>
            <person name="Tallon L.J."/>
            <person name="Vincent G."/>
            <person name="Fraser C.M."/>
            <person name="Munderloh U."/>
            <person name="Dunning-Hotopp J.C."/>
        </authorList>
    </citation>
    <scope>NUCLEOTIDE SEQUENCE [LARGE SCALE GENOMIC DNA]</scope>
    <source>
        <strain evidence="10 11">EmCRT</strain>
    </source>
</reference>
<evidence type="ECO:0000259" key="9">
    <source>
        <dbReference type="Pfam" id="PF00266"/>
    </source>
</evidence>
<dbReference type="InterPro" id="IPR000944">
    <property type="entry name" value="Tscrpt_reg_Rrf2"/>
</dbReference>
<accession>A0A0F3NGK4</accession>
<dbReference type="PROSITE" id="PS01332">
    <property type="entry name" value="HTH_RRF2_1"/>
    <property type="match status" value="1"/>
</dbReference>
<gene>
    <name evidence="10" type="ORF">EMUCRT_0219</name>
</gene>
<dbReference type="InterPro" id="IPR030489">
    <property type="entry name" value="TR_Rrf2-type_CS"/>
</dbReference>
<dbReference type="GO" id="GO:0031071">
    <property type="term" value="F:cysteine desulfurase activity"/>
    <property type="evidence" value="ECO:0007669"/>
    <property type="project" value="UniProtKB-EC"/>
</dbReference>
<evidence type="ECO:0000313" key="11">
    <source>
        <dbReference type="Proteomes" id="UP000033546"/>
    </source>
</evidence>
<protein>
    <recommendedName>
        <fullName evidence="3">cysteine desulfurase</fullName>
        <ecNumber evidence="3">2.8.1.7</ecNumber>
    </recommendedName>
</protein>
<sequence length="524" mass="57511">MLITTRLRYAVMFMVKLAHEYYVLKGSIQPKKMSHIANSQSLSEGYLEQVIVKLKKQGLINAIKGPGGGYSLSKSPDLITLTLILKSIGENVKITRCKNDLMGCLSNNARCVTHNLWDNIGNHIKKHLNSISLEDIVNDNFKSKTTVSNNINQYIYADYNSMSTISPVVKKQLDNLSSLSIYNPSSTHKLGQNTKSIIEKAREIAINQLNAINHDVIFTSSGTEANNLVINSTTGYKHLISSIEHLSIMNCATNAELIPVNSNGIVCLDTLSNTLRKFKGEKVLVSIMTANNETGVIQPIKEIVEISHKFGAIVHTDAIQACGKVHIDIEDLGVDLLTISSHKLGSIAGTGILFFNSKKIKIKPIILGGHQEKGLRAGTENVISIYLLSISLSNLEDSVKKMSTIEKLRDKLEHEILNLVPEAQIFGRNAPRLPNTTCIAMPNVNSEIQIISFDVDNIAVGSGSACSSGALERSHVLAAMGVDDNIAKNSIRISLSHDVTDTQVTKIVNCWYKIYQNNQLLKLN</sequence>
<dbReference type="PROSITE" id="PS51197">
    <property type="entry name" value="HTH_RRF2_2"/>
    <property type="match status" value="1"/>
</dbReference>
<name>A0A0F3NGK4_9RICK</name>
<organism evidence="10 11">
    <name type="scientific">Ehrlichia cf. muris str. EmCRT</name>
    <dbReference type="NCBI Taxonomy" id="1359167"/>
    <lineage>
        <taxon>Bacteria</taxon>
        <taxon>Pseudomonadati</taxon>
        <taxon>Pseudomonadota</taxon>
        <taxon>Alphaproteobacteria</taxon>
        <taxon>Rickettsiales</taxon>
        <taxon>Anaplasmataceae</taxon>
        <taxon>Ehrlichia</taxon>
    </lineage>
</organism>
<dbReference type="InterPro" id="IPR020578">
    <property type="entry name" value="Aminotrans_V_PyrdxlP_BS"/>
</dbReference>
<feature type="domain" description="Aminotransferase class V" evidence="9">
    <location>
        <begin position="155"/>
        <end position="505"/>
    </location>
</feature>
<evidence type="ECO:0000256" key="3">
    <source>
        <dbReference type="ARBA" id="ARBA00012239"/>
    </source>
</evidence>
<dbReference type="GO" id="GO:0046872">
    <property type="term" value="F:metal ion binding"/>
    <property type="evidence" value="ECO:0007669"/>
    <property type="project" value="UniProtKB-KW"/>
</dbReference>
<evidence type="ECO:0000256" key="5">
    <source>
        <dbReference type="ARBA" id="ARBA00022898"/>
    </source>
</evidence>
<comment type="catalytic activity">
    <reaction evidence="8">
        <text>(sulfur carrier)-H + L-cysteine = (sulfur carrier)-SH + L-alanine</text>
        <dbReference type="Rhea" id="RHEA:43892"/>
        <dbReference type="Rhea" id="RHEA-COMP:14737"/>
        <dbReference type="Rhea" id="RHEA-COMP:14739"/>
        <dbReference type="ChEBI" id="CHEBI:29917"/>
        <dbReference type="ChEBI" id="CHEBI:35235"/>
        <dbReference type="ChEBI" id="CHEBI:57972"/>
        <dbReference type="ChEBI" id="CHEBI:64428"/>
        <dbReference type="EC" id="2.8.1.7"/>
    </reaction>
</comment>
<dbReference type="InterPro" id="IPR015421">
    <property type="entry name" value="PyrdxlP-dep_Trfase_major"/>
</dbReference>
<evidence type="ECO:0000256" key="4">
    <source>
        <dbReference type="ARBA" id="ARBA00022723"/>
    </source>
</evidence>
<dbReference type="NCBIfam" id="TIGR00738">
    <property type="entry name" value="rrf2_super"/>
    <property type="match status" value="1"/>
</dbReference>
<dbReference type="EMBL" id="LANU01000001">
    <property type="protein sequence ID" value="KJV66029.1"/>
    <property type="molecule type" value="Genomic_DNA"/>
</dbReference>
<dbReference type="Gene3D" id="1.10.260.50">
    <property type="match status" value="1"/>
</dbReference>
<dbReference type="InterPro" id="IPR015424">
    <property type="entry name" value="PyrdxlP-dep_Trfase"/>
</dbReference>
<evidence type="ECO:0000256" key="6">
    <source>
        <dbReference type="ARBA" id="ARBA00023004"/>
    </source>
</evidence>
<dbReference type="GO" id="GO:0051536">
    <property type="term" value="F:iron-sulfur cluster binding"/>
    <property type="evidence" value="ECO:0007669"/>
    <property type="project" value="UniProtKB-KW"/>
</dbReference>
<dbReference type="PANTHER" id="PTHR11601">
    <property type="entry name" value="CYSTEINE DESULFURYLASE FAMILY MEMBER"/>
    <property type="match status" value="1"/>
</dbReference>
<dbReference type="Pfam" id="PF00266">
    <property type="entry name" value="Aminotran_5"/>
    <property type="match status" value="1"/>
</dbReference>
<dbReference type="PANTHER" id="PTHR11601:SF34">
    <property type="entry name" value="CYSTEINE DESULFURASE"/>
    <property type="match status" value="1"/>
</dbReference>
<keyword evidence="4" id="KW-0479">Metal-binding</keyword>
<dbReference type="PATRIC" id="fig|1359167.3.peg.210"/>
<dbReference type="Pfam" id="PF02082">
    <property type="entry name" value="Rrf2"/>
    <property type="match status" value="1"/>
</dbReference>